<keyword evidence="6" id="KW-0732">Signal</keyword>
<comment type="similarity">
    <text evidence="2">Belongs to the multi antimicrobial extrusion (MATE) (TC 2.A.66.1) family.</text>
</comment>
<keyword evidence="5" id="KW-0472">Membrane</keyword>
<organism evidence="7 8">
    <name type="scientific">Zingiber officinale</name>
    <name type="common">Ginger</name>
    <name type="synonym">Amomum zingiber</name>
    <dbReference type="NCBI Taxonomy" id="94328"/>
    <lineage>
        <taxon>Eukaryota</taxon>
        <taxon>Viridiplantae</taxon>
        <taxon>Streptophyta</taxon>
        <taxon>Embryophyta</taxon>
        <taxon>Tracheophyta</taxon>
        <taxon>Spermatophyta</taxon>
        <taxon>Magnoliopsida</taxon>
        <taxon>Liliopsida</taxon>
        <taxon>Zingiberales</taxon>
        <taxon>Zingiberaceae</taxon>
        <taxon>Zingiber</taxon>
    </lineage>
</organism>
<keyword evidence="3" id="KW-0812">Transmembrane</keyword>
<comment type="subcellular location">
    <subcellularLocation>
        <location evidence="1">Membrane</location>
        <topology evidence="1">Multi-pass membrane protein</topology>
    </subcellularLocation>
</comment>
<accession>A0A8J5FPS3</accession>
<evidence type="ECO:0008006" key="9">
    <source>
        <dbReference type="Google" id="ProtNLM"/>
    </source>
</evidence>
<evidence type="ECO:0000256" key="3">
    <source>
        <dbReference type="ARBA" id="ARBA00022692"/>
    </source>
</evidence>
<feature type="chain" id="PRO_5035255399" description="Secreted protein" evidence="6">
    <location>
        <begin position="27"/>
        <end position="91"/>
    </location>
</feature>
<gene>
    <name evidence="7" type="ORF">ZIOFF_050339</name>
</gene>
<evidence type="ECO:0000313" key="7">
    <source>
        <dbReference type="EMBL" id="KAG6489081.1"/>
    </source>
</evidence>
<dbReference type="Proteomes" id="UP000734854">
    <property type="component" value="Unassembled WGS sequence"/>
</dbReference>
<evidence type="ECO:0000256" key="1">
    <source>
        <dbReference type="ARBA" id="ARBA00004141"/>
    </source>
</evidence>
<dbReference type="PANTHER" id="PTHR42893:SF20">
    <property type="entry name" value="PROTEIN DETOXIFICATION"/>
    <property type="match status" value="1"/>
</dbReference>
<dbReference type="GO" id="GO:0016020">
    <property type="term" value="C:membrane"/>
    <property type="evidence" value="ECO:0007669"/>
    <property type="project" value="UniProtKB-SubCell"/>
</dbReference>
<evidence type="ECO:0000313" key="8">
    <source>
        <dbReference type="Proteomes" id="UP000734854"/>
    </source>
</evidence>
<evidence type="ECO:0000256" key="2">
    <source>
        <dbReference type="ARBA" id="ARBA00010199"/>
    </source>
</evidence>
<feature type="signal peptide" evidence="6">
    <location>
        <begin position="1"/>
        <end position="26"/>
    </location>
</feature>
<keyword evidence="4" id="KW-1133">Transmembrane helix</keyword>
<reference evidence="7 8" key="1">
    <citation type="submission" date="2020-08" db="EMBL/GenBank/DDBJ databases">
        <title>Plant Genome Project.</title>
        <authorList>
            <person name="Zhang R.-G."/>
        </authorList>
    </citation>
    <scope>NUCLEOTIDE SEQUENCE [LARGE SCALE GENOMIC DNA]</scope>
    <source>
        <tissue evidence="7">Rhizome</tissue>
    </source>
</reference>
<dbReference type="AlphaFoldDB" id="A0A8J5FPS3"/>
<evidence type="ECO:0000256" key="5">
    <source>
        <dbReference type="ARBA" id="ARBA00023136"/>
    </source>
</evidence>
<dbReference type="PANTHER" id="PTHR42893">
    <property type="entry name" value="PROTEIN DETOXIFICATION 44, CHLOROPLASTIC-RELATED"/>
    <property type="match status" value="1"/>
</dbReference>
<evidence type="ECO:0000256" key="6">
    <source>
        <dbReference type="SAM" id="SignalP"/>
    </source>
</evidence>
<dbReference type="InterPro" id="IPR044644">
    <property type="entry name" value="DinF-like"/>
</dbReference>
<evidence type="ECO:0000256" key="4">
    <source>
        <dbReference type="ARBA" id="ARBA00022989"/>
    </source>
</evidence>
<sequence length="91" mass="9932">MAAREGSVPMAAFQICLSTLLQAVLASAFARNDHTRAISSASRVLQGHFLKTQCSRFLLQMLQTGLQYASRLFTNDAEVLQLIHIGIPVAD</sequence>
<name>A0A8J5FPS3_ZINOF</name>
<comment type="caution">
    <text evidence="7">The sequence shown here is derived from an EMBL/GenBank/DDBJ whole genome shotgun (WGS) entry which is preliminary data.</text>
</comment>
<protein>
    <recommendedName>
        <fullName evidence="9">Secreted protein</fullName>
    </recommendedName>
</protein>
<proteinExistence type="inferred from homology"/>
<keyword evidence="8" id="KW-1185">Reference proteome</keyword>
<dbReference type="EMBL" id="JACMSC010000014">
    <property type="protein sequence ID" value="KAG6489081.1"/>
    <property type="molecule type" value="Genomic_DNA"/>
</dbReference>